<reference evidence="2" key="1">
    <citation type="journal article" date="2021" name="Nat. Commun.">
        <title>Genetic determinants of endophytism in the Arabidopsis root mycobiome.</title>
        <authorList>
            <person name="Mesny F."/>
            <person name="Miyauchi S."/>
            <person name="Thiergart T."/>
            <person name="Pickel B."/>
            <person name="Atanasova L."/>
            <person name="Karlsson M."/>
            <person name="Huettel B."/>
            <person name="Barry K.W."/>
            <person name="Haridas S."/>
            <person name="Chen C."/>
            <person name="Bauer D."/>
            <person name="Andreopoulos W."/>
            <person name="Pangilinan J."/>
            <person name="LaButti K."/>
            <person name="Riley R."/>
            <person name="Lipzen A."/>
            <person name="Clum A."/>
            <person name="Drula E."/>
            <person name="Henrissat B."/>
            <person name="Kohler A."/>
            <person name="Grigoriev I.V."/>
            <person name="Martin F.M."/>
            <person name="Hacquard S."/>
        </authorList>
    </citation>
    <scope>NUCLEOTIDE SEQUENCE</scope>
    <source>
        <strain evidence="2">MPI-SDFR-AT-0068</strain>
    </source>
</reference>
<name>A0A8K0S3I3_9HYPO</name>
<dbReference type="EMBL" id="JAGPXF010000002">
    <property type="protein sequence ID" value="KAH7256960.1"/>
    <property type="molecule type" value="Genomic_DNA"/>
</dbReference>
<accession>A0A8K0S3I3</accession>
<gene>
    <name evidence="2" type="ORF">BKA59DRAFT_468988</name>
</gene>
<evidence type="ECO:0000313" key="3">
    <source>
        <dbReference type="Proteomes" id="UP000813427"/>
    </source>
</evidence>
<sequence>MRRPLCAPLLPTKMSHSILFVGAIHAKMHTRNVGRWMLNIELEDKRSARLPAIHNTPSQCPLSIYSRVTLVKLLIELILVSIFSFSVGHCANNNIPYSAILDSPSLQHETKAKHDAEAAERKTQPASQTAIVNAAQG</sequence>
<organism evidence="2 3">
    <name type="scientific">Fusarium tricinctum</name>
    <dbReference type="NCBI Taxonomy" id="61284"/>
    <lineage>
        <taxon>Eukaryota</taxon>
        <taxon>Fungi</taxon>
        <taxon>Dikarya</taxon>
        <taxon>Ascomycota</taxon>
        <taxon>Pezizomycotina</taxon>
        <taxon>Sordariomycetes</taxon>
        <taxon>Hypocreomycetidae</taxon>
        <taxon>Hypocreales</taxon>
        <taxon>Nectriaceae</taxon>
        <taxon>Fusarium</taxon>
        <taxon>Fusarium tricinctum species complex</taxon>
    </lineage>
</organism>
<dbReference type="AlphaFoldDB" id="A0A8K0S3I3"/>
<evidence type="ECO:0000256" key="1">
    <source>
        <dbReference type="SAM" id="MobiDB-lite"/>
    </source>
</evidence>
<comment type="caution">
    <text evidence="2">The sequence shown here is derived from an EMBL/GenBank/DDBJ whole genome shotgun (WGS) entry which is preliminary data.</text>
</comment>
<feature type="compositionally biased region" description="Basic and acidic residues" evidence="1">
    <location>
        <begin position="109"/>
        <end position="123"/>
    </location>
</feature>
<feature type="region of interest" description="Disordered" evidence="1">
    <location>
        <begin position="109"/>
        <end position="137"/>
    </location>
</feature>
<dbReference type="Proteomes" id="UP000813427">
    <property type="component" value="Unassembled WGS sequence"/>
</dbReference>
<proteinExistence type="predicted"/>
<feature type="compositionally biased region" description="Polar residues" evidence="1">
    <location>
        <begin position="124"/>
        <end position="137"/>
    </location>
</feature>
<keyword evidence="3" id="KW-1185">Reference proteome</keyword>
<evidence type="ECO:0000313" key="2">
    <source>
        <dbReference type="EMBL" id="KAH7256960.1"/>
    </source>
</evidence>
<protein>
    <submittedName>
        <fullName evidence="2">Uncharacterized protein</fullName>
    </submittedName>
</protein>